<reference evidence="3 4" key="1">
    <citation type="submission" date="2016-07" db="EMBL/GenBank/DDBJ databases">
        <title>Draft genome of the white-rot fungus Obba rivulosa 3A-2.</title>
        <authorList>
            <consortium name="DOE Joint Genome Institute"/>
            <person name="Miettinen O."/>
            <person name="Riley R."/>
            <person name="Acob R."/>
            <person name="Barry K."/>
            <person name="Cullen D."/>
            <person name="De Vries R."/>
            <person name="Hainaut M."/>
            <person name="Hatakka A."/>
            <person name="Henrissat B."/>
            <person name="Hilden K."/>
            <person name="Kuo R."/>
            <person name="Labutti K."/>
            <person name="Lipzen A."/>
            <person name="Makela M.R."/>
            <person name="Sandor L."/>
            <person name="Spatafora J.W."/>
            <person name="Grigoriev I.V."/>
            <person name="Hibbett D.S."/>
        </authorList>
    </citation>
    <scope>NUCLEOTIDE SEQUENCE [LARGE SCALE GENOMIC DNA]</scope>
    <source>
        <strain evidence="3 4">3A-2</strain>
    </source>
</reference>
<name>A0A8E2J308_9APHY</name>
<evidence type="ECO:0000313" key="4">
    <source>
        <dbReference type="Proteomes" id="UP000250043"/>
    </source>
</evidence>
<dbReference type="AlphaFoldDB" id="A0A8E2J308"/>
<dbReference type="InterPro" id="IPR040684">
    <property type="entry name" value="HMUDK_hel"/>
</dbReference>
<dbReference type="InterPro" id="IPR000953">
    <property type="entry name" value="Chromo/chromo_shadow_dom"/>
</dbReference>
<feature type="region of interest" description="Disordered" evidence="1">
    <location>
        <begin position="469"/>
        <end position="490"/>
    </location>
</feature>
<dbReference type="InterPro" id="IPR016197">
    <property type="entry name" value="Chromo-like_dom_sf"/>
</dbReference>
<keyword evidence="4" id="KW-1185">Reference proteome</keyword>
<dbReference type="PROSITE" id="PS50013">
    <property type="entry name" value="CHROMO_2"/>
    <property type="match status" value="1"/>
</dbReference>
<dbReference type="EMBL" id="KV722352">
    <property type="protein sequence ID" value="OCH93677.1"/>
    <property type="molecule type" value="Genomic_DNA"/>
</dbReference>
<evidence type="ECO:0000256" key="1">
    <source>
        <dbReference type="SAM" id="MobiDB-lite"/>
    </source>
</evidence>
<organism evidence="3 4">
    <name type="scientific">Obba rivulosa</name>
    <dbReference type="NCBI Taxonomy" id="1052685"/>
    <lineage>
        <taxon>Eukaryota</taxon>
        <taxon>Fungi</taxon>
        <taxon>Dikarya</taxon>
        <taxon>Basidiomycota</taxon>
        <taxon>Agaricomycotina</taxon>
        <taxon>Agaricomycetes</taxon>
        <taxon>Polyporales</taxon>
        <taxon>Gelatoporiaceae</taxon>
        <taxon>Obba</taxon>
    </lineage>
</organism>
<dbReference type="Pfam" id="PF18723">
    <property type="entry name" value="HMUDK_hel"/>
    <property type="match status" value="1"/>
</dbReference>
<dbReference type="Proteomes" id="UP000250043">
    <property type="component" value="Unassembled WGS sequence"/>
</dbReference>
<feature type="domain" description="Chromo" evidence="2">
    <location>
        <begin position="398"/>
        <end position="436"/>
    </location>
</feature>
<dbReference type="OrthoDB" id="433924at2759"/>
<gene>
    <name evidence="3" type="ORF">OBBRIDRAFT_749100</name>
</gene>
<feature type="region of interest" description="Disordered" evidence="1">
    <location>
        <begin position="1"/>
        <end position="46"/>
    </location>
</feature>
<proteinExistence type="predicted"/>
<protein>
    <recommendedName>
        <fullName evidence="2">Chromo domain-containing protein</fullName>
    </recommendedName>
</protein>
<accession>A0A8E2J308</accession>
<dbReference type="Pfam" id="PF00385">
    <property type="entry name" value="Chromo"/>
    <property type="match status" value="1"/>
</dbReference>
<dbReference type="Gene3D" id="2.40.50.40">
    <property type="match status" value="1"/>
</dbReference>
<dbReference type="SMART" id="SM00298">
    <property type="entry name" value="CHROMO"/>
    <property type="match status" value="1"/>
</dbReference>
<sequence length="490" mass="56572">MVRTRQDPPATPNTQRRARRHSTPSPSLSPKSRRRQTNSNFSFWRSKRVPPPKSVVIAGKQFRPSPVLDTFFTYVTERHLVHQRRLAGDSDPWTTDPIMSTYPFANVFRVYDRTTQYILQHVIMEGSQELNEMCFRVILFRSFCKIETWELLKKRLGDVTWKNFHLQTYERILLSASSAVYGSAYIMPAPKLGAITNAANHLRLIEMMMEEKLPSRLRQFEYLRDAHGYLCLYPSMGDFTALQLLLDLNMMPHFRWDENNWVALGPGAIMCIRKIFGPTIQGREYEAFKYLHSTQWYHFSRLGIPPGDLPRLCDSVPAGLTMVDMEHALCEVEKYSRARHPDISGKKMKVARREYVPRKQPPTAALPDHWLSPEGLRRPALRCPPPVDPDSSDPNPEYEVSHIVAEKPYGDGPSQYLVRWTGYGHEDDIWLRECDLIEGAGDALRRWQNMKARISAKVAKYQAMGDWSASCKTSSRKRDPPLIDLSNETD</sequence>
<evidence type="ECO:0000313" key="3">
    <source>
        <dbReference type="EMBL" id="OCH93677.1"/>
    </source>
</evidence>
<dbReference type="SUPFAM" id="SSF54160">
    <property type="entry name" value="Chromo domain-like"/>
    <property type="match status" value="1"/>
</dbReference>
<dbReference type="GO" id="GO:0006338">
    <property type="term" value="P:chromatin remodeling"/>
    <property type="evidence" value="ECO:0007669"/>
    <property type="project" value="UniProtKB-ARBA"/>
</dbReference>
<dbReference type="InterPro" id="IPR023780">
    <property type="entry name" value="Chromo_domain"/>
</dbReference>
<evidence type="ECO:0000259" key="2">
    <source>
        <dbReference type="PROSITE" id="PS50013"/>
    </source>
</evidence>